<dbReference type="VEuPathDB" id="TrichDB:TRFO_20419"/>
<evidence type="ECO:0000313" key="6">
    <source>
        <dbReference type="EMBL" id="OHT10368.1"/>
    </source>
</evidence>
<dbReference type="PROSITE" id="PS50600">
    <property type="entry name" value="ULP_PROTEASE"/>
    <property type="match status" value="1"/>
</dbReference>
<keyword evidence="3" id="KW-0378">Hydrolase</keyword>
<comment type="caution">
    <text evidence="6">The sequence shown here is derived from an EMBL/GenBank/DDBJ whole genome shotgun (WGS) entry which is preliminary data.</text>
</comment>
<sequence length="239" mass="27708">MYDPSSVNPALSLILRQCRTQSYQNEEKEQSIIQTPNFNRFLKQQFYEKPKLNLNFDIDDMDCLRGVEWVNDAVLNSYLALCFNNIPDDITYKIGLTNSFFMKKLDQDGCKAAECWQGIKGQPLNQYDLFIIPVCCGSHWIMATVNFMEQEIQILDSLHGNYRNVGRKINEFLNFQGIDSLKITHPSVPSQMNGYDCGVFVMEFGRCLMHGINLNSFGQRDMPQARRRIFSELQPFAKR</sequence>
<name>A0A1J4KHE7_9EUKA</name>
<evidence type="ECO:0000256" key="3">
    <source>
        <dbReference type="ARBA" id="ARBA00022801"/>
    </source>
</evidence>
<dbReference type="Gene3D" id="3.40.395.10">
    <property type="entry name" value="Adenoviral Proteinase, Chain A"/>
    <property type="match status" value="1"/>
</dbReference>
<evidence type="ECO:0000259" key="5">
    <source>
        <dbReference type="PROSITE" id="PS50600"/>
    </source>
</evidence>
<dbReference type="PANTHER" id="PTHR12606">
    <property type="entry name" value="SENTRIN/SUMO-SPECIFIC PROTEASE"/>
    <property type="match status" value="1"/>
</dbReference>
<dbReference type="Pfam" id="PF02902">
    <property type="entry name" value="Peptidase_C48"/>
    <property type="match status" value="1"/>
</dbReference>
<proteinExistence type="inferred from homology"/>
<organism evidence="6 7">
    <name type="scientific">Tritrichomonas foetus</name>
    <dbReference type="NCBI Taxonomy" id="1144522"/>
    <lineage>
        <taxon>Eukaryota</taxon>
        <taxon>Metamonada</taxon>
        <taxon>Parabasalia</taxon>
        <taxon>Tritrichomonadida</taxon>
        <taxon>Tritrichomonadidae</taxon>
        <taxon>Tritrichomonas</taxon>
    </lineage>
</organism>
<keyword evidence="4" id="KW-0788">Thiol protease</keyword>
<dbReference type="RefSeq" id="XP_068363504.1">
    <property type="nucleotide sequence ID" value="XM_068501386.1"/>
</dbReference>
<gene>
    <name evidence="6" type="ORF">TRFO_20419</name>
</gene>
<keyword evidence="7" id="KW-1185">Reference proteome</keyword>
<dbReference type="EMBL" id="MLAK01000614">
    <property type="protein sequence ID" value="OHT10368.1"/>
    <property type="molecule type" value="Genomic_DNA"/>
</dbReference>
<dbReference type="InterPro" id="IPR038765">
    <property type="entry name" value="Papain-like_cys_pep_sf"/>
</dbReference>
<protein>
    <submittedName>
        <fullName evidence="6">Clan CE, family C48, Ulp1-like cysteine peptidase</fullName>
    </submittedName>
</protein>
<dbReference type="OrthoDB" id="1939479at2759"/>
<dbReference type="GO" id="GO:0006508">
    <property type="term" value="P:proteolysis"/>
    <property type="evidence" value="ECO:0007669"/>
    <property type="project" value="UniProtKB-KW"/>
</dbReference>
<evidence type="ECO:0000256" key="2">
    <source>
        <dbReference type="ARBA" id="ARBA00022670"/>
    </source>
</evidence>
<evidence type="ECO:0000313" key="7">
    <source>
        <dbReference type="Proteomes" id="UP000179807"/>
    </source>
</evidence>
<dbReference type="Proteomes" id="UP000179807">
    <property type="component" value="Unassembled WGS sequence"/>
</dbReference>
<dbReference type="PANTHER" id="PTHR12606:SF1">
    <property type="entry name" value="UBIQUITIN-LIKE-SPECIFIC PROTEASE 1A"/>
    <property type="match status" value="1"/>
</dbReference>
<reference evidence="6" key="1">
    <citation type="submission" date="2016-10" db="EMBL/GenBank/DDBJ databases">
        <authorList>
            <person name="Benchimol M."/>
            <person name="Almeida L.G."/>
            <person name="Vasconcelos A.T."/>
            <person name="Perreira-Neves A."/>
            <person name="Rosa I.A."/>
            <person name="Tasca T."/>
            <person name="Bogo M.R."/>
            <person name="de Souza W."/>
        </authorList>
    </citation>
    <scope>NUCLEOTIDE SEQUENCE [LARGE SCALE GENOMIC DNA]</scope>
    <source>
        <strain evidence="6">K</strain>
    </source>
</reference>
<dbReference type="GO" id="GO:0005634">
    <property type="term" value="C:nucleus"/>
    <property type="evidence" value="ECO:0007669"/>
    <property type="project" value="TreeGrafter"/>
</dbReference>
<dbReference type="GeneID" id="94836090"/>
<comment type="similarity">
    <text evidence="1">Belongs to the peptidase C48 family.</text>
</comment>
<evidence type="ECO:0000256" key="1">
    <source>
        <dbReference type="ARBA" id="ARBA00005234"/>
    </source>
</evidence>
<accession>A0A1J4KHE7</accession>
<feature type="domain" description="Ubiquitin-like protease family profile" evidence="5">
    <location>
        <begin position="54"/>
        <end position="208"/>
    </location>
</feature>
<dbReference type="AlphaFoldDB" id="A0A1J4KHE7"/>
<dbReference type="GO" id="GO:0016929">
    <property type="term" value="F:deSUMOylase activity"/>
    <property type="evidence" value="ECO:0007669"/>
    <property type="project" value="TreeGrafter"/>
</dbReference>
<dbReference type="InterPro" id="IPR003653">
    <property type="entry name" value="Peptidase_C48_C"/>
</dbReference>
<dbReference type="GO" id="GO:0016926">
    <property type="term" value="P:protein desumoylation"/>
    <property type="evidence" value="ECO:0007669"/>
    <property type="project" value="TreeGrafter"/>
</dbReference>
<evidence type="ECO:0000256" key="4">
    <source>
        <dbReference type="ARBA" id="ARBA00022807"/>
    </source>
</evidence>
<dbReference type="SUPFAM" id="SSF54001">
    <property type="entry name" value="Cysteine proteinases"/>
    <property type="match status" value="1"/>
</dbReference>
<keyword evidence="2" id="KW-0645">Protease</keyword>